<proteinExistence type="predicted"/>
<reference evidence="1 2" key="1">
    <citation type="submission" date="2017-02" db="EMBL/GenBank/DDBJ databases">
        <title>Comeplete genome sequence of Bacteriophage pVco-5, that infects Vibrio corallilyticus.</title>
        <authorList>
            <person name="Kim H.J."/>
            <person name="Park S.C."/>
        </authorList>
    </citation>
    <scope>NUCLEOTIDE SEQUENCE [LARGE SCALE GENOMIC DNA]</scope>
</reference>
<organism evidence="1 2">
    <name type="scientific">Vibrio phage pVco-5</name>
    <dbReference type="NCBI Taxonomy" id="1965485"/>
    <lineage>
        <taxon>Viruses</taxon>
        <taxon>Duplodnaviria</taxon>
        <taxon>Heunggongvirae</taxon>
        <taxon>Uroviricota</taxon>
        <taxon>Caudoviricetes</taxon>
        <taxon>Schitoviridae</taxon>
        <taxon>Vicoquintavirus</taxon>
        <taxon>Vicoquintavirus Pvco5</taxon>
    </lineage>
</organism>
<evidence type="ECO:0000313" key="1">
    <source>
        <dbReference type="EMBL" id="ARM71042.1"/>
    </source>
</evidence>
<name>A0A1W6JUW1_9CAUD</name>
<evidence type="ECO:0000313" key="2">
    <source>
        <dbReference type="Proteomes" id="UP000225564"/>
    </source>
</evidence>
<sequence length="63" mass="7322">MRLILTRCYDTHTLEDGEVSFIYHSILHWTWLDAPILANPTSHFVTAHLKSIVEGELLLSREM</sequence>
<dbReference type="EMBL" id="KY612839">
    <property type="protein sequence ID" value="ARM71042.1"/>
    <property type="molecule type" value="Genomic_DNA"/>
</dbReference>
<accession>A0A1W6JUW1</accession>
<keyword evidence="2" id="KW-1185">Reference proteome</keyword>
<protein>
    <submittedName>
        <fullName evidence="1">Uncharacterized protein</fullName>
    </submittedName>
</protein>
<dbReference type="Proteomes" id="UP000225564">
    <property type="component" value="Segment"/>
</dbReference>
<gene>
    <name evidence="1" type="ORF">pVco5_054</name>
</gene>